<dbReference type="InterPro" id="IPR050491">
    <property type="entry name" value="AmpC-like"/>
</dbReference>
<evidence type="ECO:0000256" key="2">
    <source>
        <dbReference type="SAM" id="Phobius"/>
    </source>
</evidence>
<evidence type="ECO:0000256" key="1">
    <source>
        <dbReference type="SAM" id="MobiDB-lite"/>
    </source>
</evidence>
<feature type="compositionally biased region" description="Acidic residues" evidence="1">
    <location>
        <begin position="476"/>
        <end position="486"/>
    </location>
</feature>
<feature type="domain" description="Beta-lactamase-related" evidence="4">
    <location>
        <begin position="45"/>
        <end position="333"/>
    </location>
</feature>
<feature type="region of interest" description="Disordered" evidence="1">
    <location>
        <begin position="476"/>
        <end position="570"/>
    </location>
</feature>
<dbReference type="SUPFAM" id="SSF56601">
    <property type="entry name" value="beta-lactamase/transpeptidase-like"/>
    <property type="match status" value="1"/>
</dbReference>
<feature type="signal peptide" evidence="3">
    <location>
        <begin position="1"/>
        <end position="26"/>
    </location>
</feature>
<dbReference type="PANTHER" id="PTHR46825">
    <property type="entry name" value="D-ALANYL-D-ALANINE-CARBOXYPEPTIDASE/ENDOPEPTIDASE AMPH"/>
    <property type="match status" value="1"/>
</dbReference>
<keyword evidence="2" id="KW-0812">Transmembrane</keyword>
<feature type="compositionally biased region" description="Basic and acidic residues" evidence="1">
    <location>
        <begin position="493"/>
        <end position="515"/>
    </location>
</feature>
<organism evidence="5 6">
    <name type="scientific">Jutongia hominis</name>
    <dbReference type="NCBI Taxonomy" id="2763664"/>
    <lineage>
        <taxon>Bacteria</taxon>
        <taxon>Bacillati</taxon>
        <taxon>Bacillota</taxon>
        <taxon>Clostridia</taxon>
        <taxon>Lachnospirales</taxon>
        <taxon>Lachnospiraceae</taxon>
        <taxon>Jutongia</taxon>
    </lineage>
</organism>
<dbReference type="GO" id="GO:0016787">
    <property type="term" value="F:hydrolase activity"/>
    <property type="evidence" value="ECO:0007669"/>
    <property type="project" value="UniProtKB-KW"/>
</dbReference>
<accession>A0ABR7MW67</accession>
<keyword evidence="6" id="KW-1185">Reference proteome</keyword>
<feature type="chain" id="PRO_5045832829" evidence="3">
    <location>
        <begin position="27"/>
        <end position="570"/>
    </location>
</feature>
<sequence length="570" mass="63210">MRRRIIIMGMALLCTFSLFMGMIANAKTKTSGVHQNQLEEYILKEMPEAHVPGMTISIVNDNRELYCAAYGTVQKTEADFTMGALSQTITAAAILHLQEEDELKLDDTVGDYLTDYHSAEAVTIEQLLTHTSGLSKDSDLSDIKLNDEWGDYAYADVNYMLLGKIIESVTNMTYEEYVSDNIFDVLDMNSTFSLSNSKEFSENIVTGYQTYFGFHVPKEIDAQKNKEDAASNSLLSNVKDMGRYLQMFLNDGGKVLDKKSVKKILKGQGDVTDAEASDMLFGTKVSSGMGWMETKVAGTRVLYQLGTAQNATTVAMLLPEENLGITMMFNTMDYLVGQKLIQKMEKGILNIVLGKTADEIGSSTYMTKYAIVDGLVVLALVLAWLPIMMMGFWSHRRKNHIWSIGGICIDGLIHLVVPSVVLGLLYTVAKTDLIRSYMPDLFLAIWAFAISLYIGAVIKLIAMFVYTKKKHAAGVELEEQTVESEEAANSLVEKNEDKSVDKEDTEASKTEEKPADSTTDNTGKMEEKSSESKTEKNKEKSADSKAEKAEDKPAAKAEEKFEQEAAATKE</sequence>
<feature type="transmembrane region" description="Helical" evidence="2">
    <location>
        <begin position="401"/>
        <end position="429"/>
    </location>
</feature>
<name>A0ABR7MW67_9FIRM</name>
<comment type="caution">
    <text evidence="5">The sequence shown here is derived from an EMBL/GenBank/DDBJ whole genome shotgun (WGS) entry which is preliminary data.</text>
</comment>
<dbReference type="PANTHER" id="PTHR46825:SF9">
    <property type="entry name" value="BETA-LACTAMASE-RELATED DOMAIN-CONTAINING PROTEIN"/>
    <property type="match status" value="1"/>
</dbReference>
<evidence type="ECO:0000313" key="6">
    <source>
        <dbReference type="Proteomes" id="UP000637513"/>
    </source>
</evidence>
<feature type="transmembrane region" description="Helical" evidence="2">
    <location>
        <begin position="441"/>
        <end position="462"/>
    </location>
</feature>
<evidence type="ECO:0000256" key="3">
    <source>
        <dbReference type="SAM" id="SignalP"/>
    </source>
</evidence>
<evidence type="ECO:0000313" key="5">
    <source>
        <dbReference type="EMBL" id="MBC8558046.1"/>
    </source>
</evidence>
<dbReference type="InterPro" id="IPR012338">
    <property type="entry name" value="Beta-lactam/transpept-like"/>
</dbReference>
<keyword evidence="2" id="KW-1133">Transmembrane helix</keyword>
<proteinExistence type="predicted"/>
<dbReference type="Pfam" id="PF00144">
    <property type="entry name" value="Beta-lactamase"/>
    <property type="match status" value="1"/>
</dbReference>
<keyword evidence="3" id="KW-0732">Signal</keyword>
<dbReference type="RefSeq" id="WP_249305529.1">
    <property type="nucleotide sequence ID" value="NZ_JACRSW010000033.1"/>
</dbReference>
<feature type="compositionally biased region" description="Basic and acidic residues" evidence="1">
    <location>
        <begin position="523"/>
        <end position="570"/>
    </location>
</feature>
<keyword evidence="2" id="KW-0472">Membrane</keyword>
<feature type="transmembrane region" description="Helical" evidence="2">
    <location>
        <begin position="369"/>
        <end position="389"/>
    </location>
</feature>
<protein>
    <submittedName>
        <fullName evidence="5">Serine hydrolase</fullName>
    </submittedName>
</protein>
<evidence type="ECO:0000259" key="4">
    <source>
        <dbReference type="Pfam" id="PF00144"/>
    </source>
</evidence>
<dbReference type="Proteomes" id="UP000637513">
    <property type="component" value="Unassembled WGS sequence"/>
</dbReference>
<keyword evidence="5" id="KW-0378">Hydrolase</keyword>
<dbReference type="Gene3D" id="3.40.710.10">
    <property type="entry name" value="DD-peptidase/beta-lactamase superfamily"/>
    <property type="match status" value="1"/>
</dbReference>
<gene>
    <name evidence="5" type="ORF">H8700_10055</name>
</gene>
<dbReference type="InterPro" id="IPR001466">
    <property type="entry name" value="Beta-lactam-related"/>
</dbReference>
<reference evidence="5 6" key="1">
    <citation type="submission" date="2020-08" db="EMBL/GenBank/DDBJ databases">
        <title>Genome public.</title>
        <authorList>
            <person name="Liu C."/>
            <person name="Sun Q."/>
        </authorList>
    </citation>
    <scope>NUCLEOTIDE SEQUENCE [LARGE SCALE GENOMIC DNA]</scope>
    <source>
        <strain evidence="5 6">BX3</strain>
    </source>
</reference>
<dbReference type="EMBL" id="JACRSW010000033">
    <property type="protein sequence ID" value="MBC8558046.1"/>
    <property type="molecule type" value="Genomic_DNA"/>
</dbReference>